<dbReference type="EMBL" id="CH473956">
    <property type="protein sequence ID" value="EDM18416.1"/>
    <property type="molecule type" value="Genomic_DNA"/>
</dbReference>
<proteinExistence type="predicted"/>
<keyword evidence="1" id="KW-0812">Transmembrane</keyword>
<evidence type="ECO:0000313" key="2">
    <source>
        <dbReference type="EMBL" id="EDM18416.1"/>
    </source>
</evidence>
<organism evidence="2 3">
    <name type="scientific">Rattus norvegicus</name>
    <name type="common">Rat</name>
    <dbReference type="NCBI Taxonomy" id="10116"/>
    <lineage>
        <taxon>Eukaryota</taxon>
        <taxon>Metazoa</taxon>
        <taxon>Chordata</taxon>
        <taxon>Craniata</taxon>
        <taxon>Vertebrata</taxon>
        <taxon>Euteleostomi</taxon>
        <taxon>Mammalia</taxon>
        <taxon>Eutheria</taxon>
        <taxon>Euarchontoglires</taxon>
        <taxon>Glires</taxon>
        <taxon>Rodentia</taxon>
        <taxon>Myomorpha</taxon>
        <taxon>Muroidea</taxon>
        <taxon>Muridae</taxon>
        <taxon>Murinae</taxon>
        <taxon>Rattus</taxon>
    </lineage>
</organism>
<evidence type="ECO:0000313" key="3">
    <source>
        <dbReference type="Proteomes" id="UP000234681"/>
    </source>
</evidence>
<protein>
    <submittedName>
        <fullName evidence="2">RCG39695</fullName>
    </submittedName>
</protein>
<accession>A6I6G4</accession>
<keyword evidence="1" id="KW-0472">Membrane</keyword>
<keyword evidence="1" id="KW-1133">Transmembrane helix</keyword>
<dbReference type="Proteomes" id="UP000234681">
    <property type="component" value="Chromosome 1"/>
</dbReference>
<evidence type="ECO:0000256" key="1">
    <source>
        <dbReference type="SAM" id="Phobius"/>
    </source>
</evidence>
<dbReference type="AlphaFoldDB" id="A6I6G4"/>
<gene>
    <name evidence="2" type="ORF">rCG_39695</name>
</gene>
<reference evidence="2 3" key="1">
    <citation type="submission" date="2005-09" db="EMBL/GenBank/DDBJ databases">
        <authorList>
            <person name="Mural R.J."/>
            <person name="Li P.W."/>
            <person name="Adams M.D."/>
            <person name="Amanatides P.G."/>
            <person name="Baden-Tillson H."/>
            <person name="Barnstead M."/>
            <person name="Chin S.H."/>
            <person name="Dew I."/>
            <person name="Evans C.A."/>
            <person name="Ferriera S."/>
            <person name="Flanigan M."/>
            <person name="Fosler C."/>
            <person name="Glodek A."/>
            <person name="Gu Z."/>
            <person name="Holt R.A."/>
            <person name="Jennings D."/>
            <person name="Kraft C.L."/>
            <person name="Lu F."/>
            <person name="Nguyen T."/>
            <person name="Nusskern D.R."/>
            <person name="Pfannkoch C.M."/>
            <person name="Sitter C."/>
            <person name="Sutton G.G."/>
            <person name="Venter J.C."/>
            <person name="Wang Z."/>
            <person name="Woodage T."/>
            <person name="Zheng X.H."/>
            <person name="Zhong F."/>
        </authorList>
    </citation>
    <scope>NUCLEOTIDE SEQUENCE [LARGE SCALE GENOMIC DNA]</scope>
    <source>
        <strain>BN</strain>
        <strain evidence="3">Sprague-Dawley</strain>
    </source>
</reference>
<name>A6I6G4_RAT</name>
<sequence>MCVKAPFSLPPLLLLLVFCVIYLFTDISKFLLSTRSHPTPYDTTPNKASQSLCGPWAVQAAFHCPILILESVLPILDNSNGKKSFMKCFTGLHRLDTLCSDL</sequence>
<feature type="transmembrane region" description="Helical" evidence="1">
    <location>
        <begin position="12"/>
        <end position="32"/>
    </location>
</feature>